<organism evidence="1 2">
    <name type="scientific">Streptomyces marincola</name>
    <dbReference type="NCBI Taxonomy" id="2878388"/>
    <lineage>
        <taxon>Bacteria</taxon>
        <taxon>Bacillati</taxon>
        <taxon>Actinomycetota</taxon>
        <taxon>Actinomycetes</taxon>
        <taxon>Kitasatosporales</taxon>
        <taxon>Streptomycetaceae</taxon>
        <taxon>Streptomyces</taxon>
    </lineage>
</organism>
<dbReference type="EMBL" id="CP021121">
    <property type="protein sequence ID" value="ARQ69987.1"/>
    <property type="molecule type" value="Genomic_DNA"/>
</dbReference>
<proteinExistence type="predicted"/>
<protein>
    <submittedName>
        <fullName evidence="1">Uncharacterized protein</fullName>
    </submittedName>
</protein>
<accession>A0A1W7CZ53</accession>
<dbReference type="RefSeq" id="WP_086159851.1">
    <property type="nucleotide sequence ID" value="NZ_CP021121.1"/>
</dbReference>
<gene>
    <name evidence="1" type="ORF">CAG99_14980</name>
</gene>
<evidence type="ECO:0000313" key="2">
    <source>
        <dbReference type="Proteomes" id="UP000194218"/>
    </source>
</evidence>
<sequence length="640" mass="68595">MTAAPETAPPGNEQHVGQGAAIVGDVHGDVLLVAADERVVKPRFREGPYPADDVAERLRAFAEPPSFARCREILARRRVLLLAGAPGTGVGTAAFALLRGGTDRVIGCDPGRHPGDLKLAEAAGHLLRALPAESAAALTDVTLAALQERLHAAGSLLVVVVDPALPPPAAANRWLVHHQPPAPADVARAHLRSMDLPEGQLHLALEHLEAPQIKAYLDTSRTPAVGAEVAAELRHIALGARDLHEALDNLTRTAAERADDTLRAVRHDPAALALTASVALLEHRDRTVITRCAAELRPLLAPPQQADPPDRLAKANVLGDDLATRLRRVDAHALPRVIDTGSRYWYRYRVEPIAFQRRHQADAILARLWLDHDGVSEALLSWLGGDTTRYSPGLDSTAGRAIGRVLRQATGPDVFRQLRPLAGSPHRWRRRLVAYALSEAAQDGVLAGAVRDQLRQWSRHRDEHVRATVAETCAGGFGLIRPDRTLRLLDRVLDGPAGSGVRTGVSLALTVLLSETANAEAVLAAYTDWSARPEGSEQRAYALRAVPELITNHLQLDLAPGPLLPLVRRALDDAGARDNVVAALLAAEDAPEAGTRARATAFITALAGSPGTRRGVRALLIARRHHRGRSEEPLSQGALA</sequence>
<dbReference type="Proteomes" id="UP000194218">
    <property type="component" value="Chromosome"/>
</dbReference>
<keyword evidence="2" id="KW-1185">Reference proteome</keyword>
<name>A0A1W7CZ53_9ACTN</name>
<dbReference type="OrthoDB" id="4033240at2"/>
<evidence type="ECO:0000313" key="1">
    <source>
        <dbReference type="EMBL" id="ARQ69987.1"/>
    </source>
</evidence>
<reference evidence="1 2" key="1">
    <citation type="submission" date="2017-05" db="EMBL/GenBank/DDBJ databases">
        <title>Complete genome sequence of Streptomyces sp. SCSIO 03032 revealed the diverse biosynthetic pathways for its bioactive secondary metabolites.</title>
        <authorList>
            <person name="Ma L."/>
            <person name="Zhu Y."/>
            <person name="Zhang W."/>
            <person name="Zhang G."/>
            <person name="Tian X."/>
            <person name="Zhang S."/>
            <person name="Zhang C."/>
        </authorList>
    </citation>
    <scope>NUCLEOTIDE SEQUENCE [LARGE SCALE GENOMIC DNA]</scope>
    <source>
        <strain evidence="1 2">SCSIO 03032</strain>
    </source>
</reference>
<dbReference type="AlphaFoldDB" id="A0A1W7CZ53"/>
<dbReference type="KEGG" id="smao:CAG99_14980"/>